<feature type="coiled-coil region" evidence="1">
    <location>
        <begin position="130"/>
        <end position="157"/>
    </location>
</feature>
<proteinExistence type="predicted"/>
<protein>
    <submittedName>
        <fullName evidence="3">Transcriptional regulator PpsR</fullName>
    </submittedName>
</protein>
<dbReference type="SUPFAM" id="SSF46689">
    <property type="entry name" value="Homeodomain-like"/>
    <property type="match status" value="1"/>
</dbReference>
<dbReference type="GO" id="GO:0043565">
    <property type="term" value="F:sequence-specific DNA binding"/>
    <property type="evidence" value="ECO:0007669"/>
    <property type="project" value="InterPro"/>
</dbReference>
<dbReference type="Pfam" id="PF02954">
    <property type="entry name" value="HTH_8"/>
    <property type="match status" value="1"/>
</dbReference>
<dbReference type="NCBIfam" id="TIGR00229">
    <property type="entry name" value="sensory_box"/>
    <property type="match status" value="1"/>
</dbReference>
<evidence type="ECO:0000256" key="1">
    <source>
        <dbReference type="SAM" id="Coils"/>
    </source>
</evidence>
<dbReference type="InterPro" id="IPR011785">
    <property type="entry name" value="Tscrpt_reg_PpsR-CrtJ"/>
</dbReference>
<dbReference type="Pfam" id="PF13188">
    <property type="entry name" value="PAS_8"/>
    <property type="match status" value="2"/>
</dbReference>
<evidence type="ECO:0000313" key="4">
    <source>
        <dbReference type="Proteomes" id="UP000199496"/>
    </source>
</evidence>
<dbReference type="InterPro" id="IPR035965">
    <property type="entry name" value="PAS-like_dom_sf"/>
</dbReference>
<dbReference type="Proteomes" id="UP000199496">
    <property type="component" value="Unassembled WGS sequence"/>
</dbReference>
<dbReference type="NCBIfam" id="TIGR02040">
    <property type="entry name" value="PpsR-CrtJ"/>
    <property type="match status" value="1"/>
</dbReference>
<organism evidence="3 4">
    <name type="scientific">Ectothiorhodospira magna</name>
    <dbReference type="NCBI Taxonomy" id="867345"/>
    <lineage>
        <taxon>Bacteria</taxon>
        <taxon>Pseudomonadati</taxon>
        <taxon>Pseudomonadota</taxon>
        <taxon>Gammaproteobacteria</taxon>
        <taxon>Chromatiales</taxon>
        <taxon>Ectothiorhodospiraceae</taxon>
        <taxon>Ectothiorhodospira</taxon>
    </lineage>
</organism>
<dbReference type="EMBL" id="FOFO01000011">
    <property type="protein sequence ID" value="SEP93432.1"/>
    <property type="molecule type" value="Genomic_DNA"/>
</dbReference>
<feature type="domain" description="PAS" evidence="2">
    <location>
        <begin position="154"/>
        <end position="200"/>
    </location>
</feature>
<dbReference type="Gene3D" id="3.30.450.20">
    <property type="entry name" value="PAS domain"/>
    <property type="match status" value="3"/>
</dbReference>
<dbReference type="SUPFAM" id="SSF55785">
    <property type="entry name" value="PYP-like sensor domain (PAS domain)"/>
    <property type="match status" value="2"/>
</dbReference>
<accession>A0A1H9BWV4</accession>
<dbReference type="STRING" id="867345.SAMN05421693_11140"/>
<dbReference type="InterPro" id="IPR002197">
    <property type="entry name" value="HTH_Fis"/>
</dbReference>
<dbReference type="PRINTS" id="PR01590">
    <property type="entry name" value="HTHFIS"/>
</dbReference>
<dbReference type="AlphaFoldDB" id="A0A1H9BWV4"/>
<dbReference type="Gene3D" id="1.20.5.430">
    <property type="match status" value="1"/>
</dbReference>
<sequence>MERVKQFKAPRQSLGELEPDQIASLIAAAADVSLILDDAGVIQDIAFGSDELSMEGYGHWLGKPWVDTVTSDSRNKIEALLRDADTAGDRRWRQVNHPSSRGLDVPVMYSAIRVGDGGRVVALGRDLRAIAALQRRLVESQQMMEREYARLRQAETRYRLLFQVASEAVIIMDATTRKVMEVNPAAGELLGESAGKMIGRVFPDGFGLEDAQPVQDMLATVRAVGHGAEVGVRSQSGEREFIVAASLFRQGNAAHFLVRLRCPMMDALSTVGPWMHSQVMTLVERAPDGFVVTDPGGRILAANPAFLELIQIPTEDQARGQSLGRWLGRPGVDLSVLIGTLQEHGAVRLFTTALRGEYGSVTEVEISAVAVLDTDSPCLGFSLRSVGPRISRDAVVARDAPRSVEQLTELVGRVPLKDLVRESTDMIERLCIEAALELTNDNRASAAEMLGLSRQSFYVKLRRYGLGDLTPENEDKS</sequence>
<dbReference type="Gene3D" id="1.10.10.60">
    <property type="entry name" value="Homeodomain-like"/>
    <property type="match status" value="1"/>
</dbReference>
<dbReference type="PROSITE" id="PS50112">
    <property type="entry name" value="PAS"/>
    <property type="match status" value="1"/>
</dbReference>
<dbReference type="InterPro" id="IPR000014">
    <property type="entry name" value="PAS"/>
</dbReference>
<reference evidence="3 4" key="1">
    <citation type="submission" date="2016-10" db="EMBL/GenBank/DDBJ databases">
        <authorList>
            <person name="de Groot N.N."/>
        </authorList>
    </citation>
    <scope>NUCLEOTIDE SEQUENCE [LARGE SCALE GENOMIC DNA]</scope>
    <source>
        <strain evidence="3 4">B7-7</strain>
    </source>
</reference>
<keyword evidence="4" id="KW-1185">Reference proteome</keyword>
<dbReference type="InterPro" id="IPR009057">
    <property type="entry name" value="Homeodomain-like_sf"/>
</dbReference>
<dbReference type="CDD" id="cd00130">
    <property type="entry name" value="PAS"/>
    <property type="match status" value="2"/>
</dbReference>
<gene>
    <name evidence="3" type="ORF">SAMN05421693_11140</name>
</gene>
<evidence type="ECO:0000259" key="2">
    <source>
        <dbReference type="PROSITE" id="PS50112"/>
    </source>
</evidence>
<dbReference type="SMART" id="SM00091">
    <property type="entry name" value="PAS"/>
    <property type="match status" value="2"/>
</dbReference>
<keyword evidence="1" id="KW-0175">Coiled coil</keyword>
<name>A0A1H9BWV4_9GAMM</name>
<evidence type="ECO:0000313" key="3">
    <source>
        <dbReference type="EMBL" id="SEP93432.1"/>
    </source>
</evidence>